<comment type="caution">
    <text evidence="9">The sequence shown here is derived from an EMBL/GenBank/DDBJ whole genome shotgun (WGS) entry which is preliminary data.</text>
</comment>
<evidence type="ECO:0000313" key="10">
    <source>
        <dbReference type="Proteomes" id="UP000295636"/>
    </source>
</evidence>
<dbReference type="Proteomes" id="UP000295636">
    <property type="component" value="Unassembled WGS sequence"/>
</dbReference>
<accession>A0A4R5KD03</accession>
<organism evidence="9 10">
    <name type="scientific">Paenibacillus piri</name>
    <dbReference type="NCBI Taxonomy" id="2547395"/>
    <lineage>
        <taxon>Bacteria</taxon>
        <taxon>Bacillati</taxon>
        <taxon>Bacillota</taxon>
        <taxon>Bacilli</taxon>
        <taxon>Bacillales</taxon>
        <taxon>Paenibacillaceae</taxon>
        <taxon>Paenibacillus</taxon>
    </lineage>
</organism>
<gene>
    <name evidence="9" type="ORF">E1757_31000</name>
</gene>
<dbReference type="InterPro" id="IPR035906">
    <property type="entry name" value="MetI-like_sf"/>
</dbReference>
<feature type="transmembrane region" description="Helical" evidence="7">
    <location>
        <begin position="102"/>
        <end position="122"/>
    </location>
</feature>
<dbReference type="EMBL" id="SMRT01000023">
    <property type="protein sequence ID" value="TDF92027.1"/>
    <property type="molecule type" value="Genomic_DNA"/>
</dbReference>
<dbReference type="Pfam" id="PF00528">
    <property type="entry name" value="BPD_transp_1"/>
    <property type="match status" value="1"/>
</dbReference>
<feature type="transmembrane region" description="Helical" evidence="7">
    <location>
        <begin position="134"/>
        <end position="155"/>
    </location>
</feature>
<feature type="transmembrane region" description="Helical" evidence="7">
    <location>
        <begin position="252"/>
        <end position="269"/>
    </location>
</feature>
<protein>
    <submittedName>
        <fullName evidence="9">Carbohydrate ABC transporter permease</fullName>
    </submittedName>
</protein>
<dbReference type="SUPFAM" id="SSF161098">
    <property type="entry name" value="MetI-like"/>
    <property type="match status" value="1"/>
</dbReference>
<evidence type="ECO:0000256" key="3">
    <source>
        <dbReference type="ARBA" id="ARBA00022475"/>
    </source>
</evidence>
<evidence type="ECO:0000256" key="1">
    <source>
        <dbReference type="ARBA" id="ARBA00004651"/>
    </source>
</evidence>
<dbReference type="GO" id="GO:0055085">
    <property type="term" value="P:transmembrane transport"/>
    <property type="evidence" value="ECO:0007669"/>
    <property type="project" value="InterPro"/>
</dbReference>
<dbReference type="AlphaFoldDB" id="A0A4R5KD03"/>
<feature type="domain" description="ABC transmembrane type-1" evidence="8">
    <location>
        <begin position="65"/>
        <end position="269"/>
    </location>
</feature>
<dbReference type="PANTHER" id="PTHR43744">
    <property type="entry name" value="ABC TRANSPORTER PERMEASE PROTEIN MG189-RELATED-RELATED"/>
    <property type="match status" value="1"/>
</dbReference>
<dbReference type="Gene3D" id="1.10.3720.10">
    <property type="entry name" value="MetI-like"/>
    <property type="match status" value="1"/>
</dbReference>
<keyword evidence="2 7" id="KW-0813">Transport</keyword>
<name>A0A4R5KD03_9BACL</name>
<comment type="subcellular location">
    <subcellularLocation>
        <location evidence="1 7">Cell membrane</location>
        <topology evidence="1 7">Multi-pass membrane protein</topology>
    </subcellularLocation>
</comment>
<feature type="transmembrane region" description="Helical" evidence="7">
    <location>
        <begin position="69"/>
        <end position="90"/>
    </location>
</feature>
<dbReference type="OrthoDB" id="9810086at2"/>
<sequence length="284" mass="31676">MFSLCNNILLALLGIVCVLPLIHVFAVSFSGAHAANANLVSFWPVDFATDAYGVVLGNGNFVGALQTTILRTVLGTVVGMSIMLMIAYSLARENEEFKGRKWYVWFFVFTMLFHGGLVPGYIVVQKLGLINSVWALILPNCVNVFNLILLLNFFRTSVPKALEESAYLDGAGHFKTLVFVYLPISMPAIATISLFTIVYHWNAWFDGLLFMSDVQNYPLSTLLQTIVVQLDLSKLTLDPEEYQRLSDRTLKAAQICITVTPILVVYPFLQRYFVKGIVLGSVKE</sequence>
<keyword evidence="5 7" id="KW-1133">Transmembrane helix</keyword>
<reference evidence="9 10" key="1">
    <citation type="submission" date="2019-03" db="EMBL/GenBank/DDBJ databases">
        <title>This is whole genome sequence of Paenibacillus sp MS74 strain.</title>
        <authorList>
            <person name="Trinh H.N."/>
        </authorList>
    </citation>
    <scope>NUCLEOTIDE SEQUENCE [LARGE SCALE GENOMIC DNA]</scope>
    <source>
        <strain evidence="9 10">MS74</strain>
    </source>
</reference>
<keyword evidence="10" id="KW-1185">Reference proteome</keyword>
<keyword evidence="3" id="KW-1003">Cell membrane</keyword>
<evidence type="ECO:0000256" key="4">
    <source>
        <dbReference type="ARBA" id="ARBA00022692"/>
    </source>
</evidence>
<evidence type="ECO:0000256" key="2">
    <source>
        <dbReference type="ARBA" id="ARBA00022448"/>
    </source>
</evidence>
<evidence type="ECO:0000313" key="9">
    <source>
        <dbReference type="EMBL" id="TDF92027.1"/>
    </source>
</evidence>
<keyword evidence="6 7" id="KW-0472">Membrane</keyword>
<dbReference type="InterPro" id="IPR000515">
    <property type="entry name" value="MetI-like"/>
</dbReference>
<proteinExistence type="inferred from homology"/>
<dbReference type="GO" id="GO:0005886">
    <property type="term" value="C:plasma membrane"/>
    <property type="evidence" value="ECO:0007669"/>
    <property type="project" value="UniProtKB-SubCell"/>
</dbReference>
<comment type="similarity">
    <text evidence="7">Belongs to the binding-protein-dependent transport system permease family.</text>
</comment>
<evidence type="ECO:0000256" key="7">
    <source>
        <dbReference type="RuleBase" id="RU363032"/>
    </source>
</evidence>
<feature type="transmembrane region" description="Helical" evidence="7">
    <location>
        <begin position="176"/>
        <end position="201"/>
    </location>
</feature>
<keyword evidence="4 7" id="KW-0812">Transmembrane</keyword>
<dbReference type="PANTHER" id="PTHR43744:SF9">
    <property type="entry name" value="POLYGALACTURONAN_RHAMNOGALACTURONAN TRANSPORT SYSTEM PERMEASE PROTEIN YTCP"/>
    <property type="match status" value="1"/>
</dbReference>
<evidence type="ECO:0000256" key="5">
    <source>
        <dbReference type="ARBA" id="ARBA00022989"/>
    </source>
</evidence>
<evidence type="ECO:0000259" key="8">
    <source>
        <dbReference type="PROSITE" id="PS50928"/>
    </source>
</evidence>
<evidence type="ECO:0000256" key="6">
    <source>
        <dbReference type="ARBA" id="ARBA00023136"/>
    </source>
</evidence>
<dbReference type="PROSITE" id="PS50928">
    <property type="entry name" value="ABC_TM1"/>
    <property type="match status" value="1"/>
</dbReference>
<dbReference type="CDD" id="cd06261">
    <property type="entry name" value="TM_PBP2"/>
    <property type="match status" value="1"/>
</dbReference>